<comment type="caution">
    <text evidence="2">The sequence shown here is derived from an EMBL/GenBank/DDBJ whole genome shotgun (WGS) entry which is preliminary data.</text>
</comment>
<protein>
    <submittedName>
        <fullName evidence="2">Uncharacterized protein</fullName>
    </submittedName>
</protein>
<evidence type="ECO:0000256" key="1">
    <source>
        <dbReference type="SAM" id="Phobius"/>
    </source>
</evidence>
<gene>
    <name evidence="2" type="ORF">BCR25_00680</name>
</gene>
<evidence type="ECO:0000313" key="2">
    <source>
        <dbReference type="EMBL" id="OEG20371.1"/>
    </source>
</evidence>
<dbReference type="Proteomes" id="UP000095094">
    <property type="component" value="Unassembled WGS sequence"/>
</dbReference>
<dbReference type="OrthoDB" id="2185803at2"/>
<sequence length="173" mass="19354">MKNKKLFVLFSVIILAVGIVMFINMNDKNEETKKVYNTGSSQSQSADAFSKSSVIDHTDVTETSYSYDAVTMSMDELAAYREKIEQAGVDSTLFTDQDIQAMAAEIEKSGQSLSDYLKKQDIEKIDDAEIENARKALKAADIDPDKMHNNEIIELIKQAKKEKKSVVEVATEK</sequence>
<evidence type="ECO:0000313" key="3">
    <source>
        <dbReference type="Proteomes" id="UP000095094"/>
    </source>
</evidence>
<keyword evidence="3" id="KW-1185">Reference proteome</keyword>
<keyword evidence="1" id="KW-0472">Membrane</keyword>
<reference evidence="3" key="1">
    <citation type="submission" date="2016-09" db="EMBL/GenBank/DDBJ databases">
        <authorList>
            <person name="Gulvik C.A."/>
        </authorList>
    </citation>
    <scope>NUCLEOTIDE SEQUENCE [LARGE SCALE GENOMIC DNA]</scope>
    <source>
        <strain evidence="3">LMG 8895</strain>
    </source>
</reference>
<feature type="transmembrane region" description="Helical" evidence="1">
    <location>
        <begin position="6"/>
        <end position="24"/>
    </location>
</feature>
<dbReference type="AlphaFoldDB" id="A0A1E5H609"/>
<proteinExistence type="predicted"/>
<keyword evidence="1" id="KW-0812">Transmembrane</keyword>
<accession>A0A1E5H609</accession>
<organism evidence="2 3">
    <name type="scientific">Enterococcus termitis</name>
    <dbReference type="NCBI Taxonomy" id="332950"/>
    <lineage>
        <taxon>Bacteria</taxon>
        <taxon>Bacillati</taxon>
        <taxon>Bacillota</taxon>
        <taxon>Bacilli</taxon>
        <taxon>Lactobacillales</taxon>
        <taxon>Enterococcaceae</taxon>
        <taxon>Enterococcus</taxon>
    </lineage>
</organism>
<name>A0A1E5H609_9ENTE</name>
<dbReference type="EMBL" id="MIJY01000001">
    <property type="protein sequence ID" value="OEG20371.1"/>
    <property type="molecule type" value="Genomic_DNA"/>
</dbReference>
<keyword evidence="1" id="KW-1133">Transmembrane helix</keyword>
<dbReference type="RefSeq" id="WP_069661681.1">
    <property type="nucleotide sequence ID" value="NZ_JBHUJJ010000001.1"/>
</dbReference>